<dbReference type="EMBL" id="WKEU01000093">
    <property type="protein sequence ID" value="MCF5064999.1"/>
    <property type="molecule type" value="Genomic_DNA"/>
</dbReference>
<comment type="caution">
    <text evidence="1">The sequence shown here is derived from an EMBL/GenBank/DDBJ whole genome shotgun (WGS) entry which is preliminary data.</text>
</comment>
<dbReference type="Proteomes" id="UP000814207">
    <property type="component" value="Unassembled WGS sequence"/>
</dbReference>
<proteinExistence type="predicted"/>
<accession>A0A9Q3X6B2</accession>
<gene>
    <name evidence="1" type="ORF">GIW73_18885</name>
</gene>
<dbReference type="AlphaFoldDB" id="A0A9Q3X6B2"/>
<name>A0A9Q3X6B2_PSESX</name>
<protein>
    <submittedName>
        <fullName evidence="1">Uncharacterized protein</fullName>
    </submittedName>
</protein>
<evidence type="ECO:0000313" key="1">
    <source>
        <dbReference type="EMBL" id="MCF5064999.1"/>
    </source>
</evidence>
<reference evidence="1" key="1">
    <citation type="submission" date="2019-11" db="EMBL/GenBank/DDBJ databases">
        <title>Epiphytic Pseudomonas syringae from cherry orchards.</title>
        <authorList>
            <person name="Hulin M.T."/>
        </authorList>
    </citation>
    <scope>NUCLEOTIDE SEQUENCE</scope>
    <source>
        <strain evidence="1">PA-6-9A</strain>
    </source>
</reference>
<organism evidence="1 2">
    <name type="scientific">Pseudomonas syringae</name>
    <dbReference type="NCBI Taxonomy" id="317"/>
    <lineage>
        <taxon>Bacteria</taxon>
        <taxon>Pseudomonadati</taxon>
        <taxon>Pseudomonadota</taxon>
        <taxon>Gammaproteobacteria</taxon>
        <taxon>Pseudomonadales</taxon>
        <taxon>Pseudomonadaceae</taxon>
        <taxon>Pseudomonas</taxon>
    </lineage>
</organism>
<sequence>MKVEGAAIGLVNQNSIKPGSDNASLKSPVDDSVFRSMSAQYMGEMLFFQFKKLTDPKTNDQYITRDSLYQAAYSNKRDGLPEYEKSMVKELLRRPALLERLDIGQDGKLDNKIDIGNVRLVMKSKEYGALKSESDTYLGKQLQAGFEKFADPNEKGFITTSSLRQAAKGVEGFTAKDSLLASEVLRRGLVLEGLAADRNGELDNKTGQVNIQNVTAASDDNVFKSMSDDEITLKFISSFERFLGPRGGFLLSYESLENIANSQGGGSFSAEDSAFARELLSRKPLMKSFEFTWSGKLSSATAKSVFVEKNLHHFEQDYSTGPTFAGKGQRVAYDKDGRELARYDYKNDPTKFGQGSWVMRLP</sequence>
<evidence type="ECO:0000313" key="2">
    <source>
        <dbReference type="Proteomes" id="UP000814207"/>
    </source>
</evidence>